<dbReference type="OrthoDB" id="9797743at2"/>
<evidence type="ECO:0000256" key="8">
    <source>
        <dbReference type="ARBA" id="ARBA00044926"/>
    </source>
</evidence>
<dbReference type="NCBIfam" id="TIGR01549">
    <property type="entry name" value="HAD-SF-IA-v1"/>
    <property type="match status" value="1"/>
</dbReference>
<keyword evidence="3" id="KW-0597">Phosphoprotein</keyword>
<evidence type="ECO:0000313" key="11">
    <source>
        <dbReference type="EMBL" id="SHE38733.1"/>
    </source>
</evidence>
<dbReference type="Pfam" id="PF13419">
    <property type="entry name" value="HAD_2"/>
    <property type="match status" value="1"/>
</dbReference>
<dbReference type="PRINTS" id="PR00413">
    <property type="entry name" value="HADHALOGNASE"/>
</dbReference>
<evidence type="ECO:0000256" key="2">
    <source>
        <dbReference type="ARBA" id="ARBA00006171"/>
    </source>
</evidence>
<gene>
    <name evidence="11" type="ORF">SAMN02745131_00324</name>
</gene>
<organism evidence="11 12">
    <name type="scientific">Flavisolibacter ginsengisoli DSM 18119</name>
    <dbReference type="NCBI Taxonomy" id="1121884"/>
    <lineage>
        <taxon>Bacteria</taxon>
        <taxon>Pseudomonadati</taxon>
        <taxon>Bacteroidota</taxon>
        <taxon>Chitinophagia</taxon>
        <taxon>Chitinophagales</taxon>
        <taxon>Chitinophagaceae</taxon>
        <taxon>Flavisolibacter</taxon>
    </lineage>
</organism>
<protein>
    <recommendedName>
        <fullName evidence="10">Beta-phosphoglucomutase</fullName>
        <ecNumber evidence="9">5.4.2.6</ecNumber>
    </recommendedName>
</protein>
<evidence type="ECO:0000256" key="9">
    <source>
        <dbReference type="ARBA" id="ARBA00044968"/>
    </source>
</evidence>
<evidence type="ECO:0000256" key="3">
    <source>
        <dbReference type="ARBA" id="ARBA00022553"/>
    </source>
</evidence>
<dbReference type="InterPro" id="IPR041492">
    <property type="entry name" value="HAD_2"/>
</dbReference>
<keyword evidence="6" id="KW-0413">Isomerase</keyword>
<dbReference type="AlphaFoldDB" id="A0A1M4T2N9"/>
<dbReference type="GO" id="GO:0008801">
    <property type="term" value="F:beta-phosphoglucomutase activity"/>
    <property type="evidence" value="ECO:0007669"/>
    <property type="project" value="UniProtKB-EC"/>
</dbReference>
<dbReference type="SFLD" id="SFLDG01135">
    <property type="entry name" value="C1.5.6:_HAD__Beta-PGM__Phospha"/>
    <property type="match status" value="1"/>
</dbReference>
<accession>A0A1M4T2N9</accession>
<dbReference type="SFLD" id="SFLDS00003">
    <property type="entry name" value="Haloacid_Dehalogenase"/>
    <property type="match status" value="1"/>
</dbReference>
<dbReference type="Gene3D" id="1.10.150.240">
    <property type="entry name" value="Putative phosphatase, domain 2"/>
    <property type="match status" value="1"/>
</dbReference>
<name>A0A1M4T2N9_9BACT</name>
<dbReference type="NCBIfam" id="TIGR01509">
    <property type="entry name" value="HAD-SF-IA-v3"/>
    <property type="match status" value="1"/>
</dbReference>
<dbReference type="PANTHER" id="PTHR46193">
    <property type="entry name" value="6-PHOSPHOGLUCONATE PHOSPHATASE"/>
    <property type="match status" value="1"/>
</dbReference>
<dbReference type="EC" id="5.4.2.6" evidence="9"/>
<dbReference type="RefSeq" id="WP_072833477.1">
    <property type="nucleotide sequence ID" value="NZ_FQUU01000001.1"/>
</dbReference>
<evidence type="ECO:0000256" key="5">
    <source>
        <dbReference type="ARBA" id="ARBA00022842"/>
    </source>
</evidence>
<evidence type="ECO:0000256" key="4">
    <source>
        <dbReference type="ARBA" id="ARBA00022723"/>
    </source>
</evidence>
<sequence length="222" mass="25011">MKVNAAIFDLDGTLIDNNSYHLQSWLQYLKDMNRQMSEEEYKANVNGRTNKDVIEYIYQRKMDDEEAMKYAHEKEAIYRQLYAPYIKPVAGLLELLEKLRSLSIPMAIATSGIQVNIDFLFEHIPIRSYFDVIVNSAHISKGKPDPEIYIKTAELLKVSPAECLVFEDAVVGINSAKAAGMKVVGVLTTHKAEELSGADILIKDFSELVAEENSFEQVTSGL</sequence>
<dbReference type="Proteomes" id="UP000184048">
    <property type="component" value="Unassembled WGS sequence"/>
</dbReference>
<dbReference type="EMBL" id="FQUU01000001">
    <property type="protein sequence ID" value="SHE38733.1"/>
    <property type="molecule type" value="Genomic_DNA"/>
</dbReference>
<dbReference type="GO" id="GO:0046872">
    <property type="term" value="F:metal ion binding"/>
    <property type="evidence" value="ECO:0007669"/>
    <property type="project" value="UniProtKB-KW"/>
</dbReference>
<proteinExistence type="inferred from homology"/>
<evidence type="ECO:0000256" key="6">
    <source>
        <dbReference type="ARBA" id="ARBA00023235"/>
    </source>
</evidence>
<dbReference type="InterPro" id="IPR036412">
    <property type="entry name" value="HAD-like_sf"/>
</dbReference>
<dbReference type="InterPro" id="IPR051600">
    <property type="entry name" value="Beta-PGM-like"/>
</dbReference>
<keyword evidence="12" id="KW-1185">Reference proteome</keyword>
<dbReference type="SUPFAM" id="SSF56784">
    <property type="entry name" value="HAD-like"/>
    <property type="match status" value="1"/>
</dbReference>
<reference evidence="11 12" key="1">
    <citation type="submission" date="2016-11" db="EMBL/GenBank/DDBJ databases">
        <authorList>
            <person name="Jaros S."/>
            <person name="Januszkiewicz K."/>
            <person name="Wedrychowicz H."/>
        </authorList>
    </citation>
    <scope>NUCLEOTIDE SEQUENCE [LARGE SCALE GENOMIC DNA]</scope>
    <source>
        <strain evidence="11 12">DSM 18119</strain>
    </source>
</reference>
<dbReference type="InterPro" id="IPR023198">
    <property type="entry name" value="PGP-like_dom2"/>
</dbReference>
<comment type="similarity">
    <text evidence="2">Belongs to the HAD-like hydrolase superfamily. CbbY/CbbZ/Gph/YieH family.</text>
</comment>
<evidence type="ECO:0000313" key="12">
    <source>
        <dbReference type="Proteomes" id="UP000184048"/>
    </source>
</evidence>
<dbReference type="InterPro" id="IPR006439">
    <property type="entry name" value="HAD-SF_hydro_IA"/>
</dbReference>
<evidence type="ECO:0000256" key="7">
    <source>
        <dbReference type="ARBA" id="ARBA00023277"/>
    </source>
</evidence>
<dbReference type="InterPro" id="IPR023214">
    <property type="entry name" value="HAD_sf"/>
</dbReference>
<dbReference type="PANTHER" id="PTHR46193:SF18">
    <property type="entry name" value="HEXITOL PHOSPHATASE B"/>
    <property type="match status" value="1"/>
</dbReference>
<dbReference type="InterPro" id="IPR010976">
    <property type="entry name" value="B-phosphoglucomutase_hydrolase"/>
</dbReference>
<comment type="cofactor">
    <cofactor evidence="1">
        <name>Mg(2+)</name>
        <dbReference type="ChEBI" id="CHEBI:18420"/>
    </cofactor>
</comment>
<dbReference type="NCBIfam" id="TIGR02009">
    <property type="entry name" value="PGMB-YQAB-SF"/>
    <property type="match status" value="1"/>
</dbReference>
<comment type="catalytic activity">
    <reaction evidence="8">
        <text>beta-D-glucose 1-phosphate = beta-D-glucose 6-phosphate</text>
        <dbReference type="Rhea" id="RHEA:20113"/>
        <dbReference type="ChEBI" id="CHEBI:57684"/>
        <dbReference type="ChEBI" id="CHEBI:58247"/>
        <dbReference type="EC" id="5.4.2.6"/>
    </reaction>
</comment>
<keyword evidence="7" id="KW-0119">Carbohydrate metabolism</keyword>
<dbReference type="STRING" id="1121884.SAMN02745131_00324"/>
<dbReference type="CDD" id="cd07505">
    <property type="entry name" value="HAD_BPGM-like"/>
    <property type="match status" value="1"/>
</dbReference>
<dbReference type="SFLD" id="SFLDG01129">
    <property type="entry name" value="C1.5:_HAD__Beta-PGM__Phosphata"/>
    <property type="match status" value="1"/>
</dbReference>
<evidence type="ECO:0000256" key="1">
    <source>
        <dbReference type="ARBA" id="ARBA00001946"/>
    </source>
</evidence>
<keyword evidence="5" id="KW-0460">Magnesium</keyword>
<dbReference type="Gene3D" id="3.40.50.1000">
    <property type="entry name" value="HAD superfamily/HAD-like"/>
    <property type="match status" value="1"/>
</dbReference>
<keyword evidence="4" id="KW-0479">Metal-binding</keyword>
<evidence type="ECO:0000256" key="10">
    <source>
        <dbReference type="ARBA" id="ARBA00044991"/>
    </source>
</evidence>